<evidence type="ECO:0000313" key="1">
    <source>
        <dbReference type="EMBL" id="ANB10945.1"/>
    </source>
</evidence>
<reference evidence="1 2" key="1">
    <citation type="submission" date="2016-02" db="EMBL/GenBank/DDBJ databases">
        <title>Complete genome sequence and transcriptome regulation of the pentose utilising yeast Sugiyamaella lignohabitans.</title>
        <authorList>
            <person name="Bellasio M."/>
            <person name="Peymann A."/>
            <person name="Valli M."/>
            <person name="Sipitzky M."/>
            <person name="Graf A."/>
            <person name="Sauer M."/>
            <person name="Marx H."/>
            <person name="Mattanovich D."/>
        </authorList>
    </citation>
    <scope>NUCLEOTIDE SEQUENCE [LARGE SCALE GENOMIC DNA]</scope>
    <source>
        <strain evidence="1 2">CBS 10342</strain>
    </source>
</reference>
<dbReference type="OrthoDB" id="6359816at2759"/>
<dbReference type="AlphaFoldDB" id="A0A167BXF7"/>
<proteinExistence type="predicted"/>
<dbReference type="EMBL" id="CP014500">
    <property type="protein sequence ID" value="ANB10945.1"/>
    <property type="molecule type" value="Genomic_DNA"/>
</dbReference>
<dbReference type="KEGG" id="slb:AWJ20_3739"/>
<dbReference type="RefSeq" id="XP_018733422.1">
    <property type="nucleotide sequence ID" value="XM_018880764.1"/>
</dbReference>
<sequence>MMADFSGCHFTFPAVVLNLGESASSGTGIVISTLLAFDRFLNCARALTMISIRDEEKLVTRQSTRISGLTLVFRRYDMSSNSPSGGINEIVRSFSNRDRRTHWWNLTSSISMTFPDEPPPEDDPMLCPVVLD</sequence>
<dbReference type="Proteomes" id="UP000189580">
    <property type="component" value="Chromosome c"/>
</dbReference>
<protein>
    <submittedName>
        <fullName evidence="1">Uncharacterized protein</fullName>
    </submittedName>
</protein>
<keyword evidence="2" id="KW-1185">Reference proteome</keyword>
<name>A0A167BXF7_9ASCO</name>
<organism evidence="1 2">
    <name type="scientific">Sugiyamaella lignohabitans</name>
    <dbReference type="NCBI Taxonomy" id="796027"/>
    <lineage>
        <taxon>Eukaryota</taxon>
        <taxon>Fungi</taxon>
        <taxon>Dikarya</taxon>
        <taxon>Ascomycota</taxon>
        <taxon>Saccharomycotina</taxon>
        <taxon>Dipodascomycetes</taxon>
        <taxon>Dipodascales</taxon>
        <taxon>Trichomonascaceae</taxon>
        <taxon>Sugiyamaella</taxon>
    </lineage>
</organism>
<gene>
    <name evidence="1" type="ORF">AWJ20_3739</name>
</gene>
<dbReference type="GeneID" id="30035793"/>
<accession>A0A167BXF7</accession>
<evidence type="ECO:0000313" key="2">
    <source>
        <dbReference type="Proteomes" id="UP000189580"/>
    </source>
</evidence>